<keyword evidence="4" id="KW-1185">Reference proteome</keyword>
<feature type="region of interest" description="Disordered" evidence="1">
    <location>
        <begin position="143"/>
        <end position="167"/>
    </location>
</feature>
<keyword evidence="2" id="KW-0732">Signal</keyword>
<dbReference type="GeneID" id="18765365"/>
<dbReference type="Pfam" id="PF19287">
    <property type="entry name" value="DUF5910"/>
    <property type="match status" value="1"/>
</dbReference>
<dbReference type="EMBL" id="JH921458">
    <property type="protein sequence ID" value="EKD12396.1"/>
    <property type="molecule type" value="Genomic_DNA"/>
</dbReference>
<gene>
    <name evidence="3" type="ORF">MBM_09430</name>
</gene>
<dbReference type="OrthoDB" id="10367011at2759"/>
<protein>
    <submittedName>
        <fullName evidence="3">Uncharacterized protein</fullName>
    </submittedName>
</protein>
<feature type="compositionally biased region" description="Acidic residues" evidence="1">
    <location>
        <begin position="93"/>
        <end position="108"/>
    </location>
</feature>
<dbReference type="InterPro" id="IPR045564">
    <property type="entry name" value="DUF5910"/>
</dbReference>
<evidence type="ECO:0000313" key="4">
    <source>
        <dbReference type="Proteomes" id="UP000006753"/>
    </source>
</evidence>
<dbReference type="AlphaFoldDB" id="K1WHP5"/>
<evidence type="ECO:0000256" key="1">
    <source>
        <dbReference type="SAM" id="MobiDB-lite"/>
    </source>
</evidence>
<feature type="region of interest" description="Disordered" evidence="1">
    <location>
        <begin position="85"/>
        <end position="115"/>
    </location>
</feature>
<dbReference type="HOGENOM" id="CLU_091777_0_1_1"/>
<feature type="chain" id="PRO_5003854783" evidence="2">
    <location>
        <begin position="24"/>
        <end position="263"/>
    </location>
</feature>
<dbReference type="RefSeq" id="XP_007297319.1">
    <property type="nucleotide sequence ID" value="XM_007297257.1"/>
</dbReference>
<dbReference type="KEGG" id="mbe:MBM_09430"/>
<reference evidence="3 4" key="1">
    <citation type="journal article" date="2012" name="BMC Genomics">
        <title>Sequencing the genome of Marssonina brunnea reveals fungus-poplar co-evolution.</title>
        <authorList>
            <person name="Zhu S."/>
            <person name="Cao Y.-Z."/>
            <person name="Jiang C."/>
            <person name="Tan B.-Y."/>
            <person name="Wang Z."/>
            <person name="Feng S."/>
            <person name="Zhang L."/>
            <person name="Su X.-H."/>
            <person name="Brejova B."/>
            <person name="Vinar T."/>
            <person name="Xu M."/>
            <person name="Wang M.-X."/>
            <person name="Zhang S.-G."/>
            <person name="Huang M.-R."/>
            <person name="Wu R."/>
            <person name="Zhou Y."/>
        </authorList>
    </citation>
    <scope>NUCLEOTIDE SEQUENCE [LARGE SCALE GENOMIC DNA]</scope>
    <source>
        <strain evidence="3 4">MB_m1</strain>
    </source>
</reference>
<evidence type="ECO:0000313" key="3">
    <source>
        <dbReference type="EMBL" id="EKD12396.1"/>
    </source>
</evidence>
<feature type="signal peptide" evidence="2">
    <location>
        <begin position="1"/>
        <end position="23"/>
    </location>
</feature>
<dbReference type="Proteomes" id="UP000006753">
    <property type="component" value="Unassembled WGS sequence"/>
</dbReference>
<feature type="compositionally biased region" description="Basic and acidic residues" evidence="1">
    <location>
        <begin position="143"/>
        <end position="153"/>
    </location>
</feature>
<evidence type="ECO:0000256" key="2">
    <source>
        <dbReference type="SAM" id="SignalP"/>
    </source>
</evidence>
<accession>K1WHP5</accession>
<name>K1WHP5_MARBU</name>
<organism evidence="3 4">
    <name type="scientific">Marssonina brunnea f. sp. multigermtubi (strain MB_m1)</name>
    <name type="common">Marssonina leaf spot fungus</name>
    <dbReference type="NCBI Taxonomy" id="1072389"/>
    <lineage>
        <taxon>Eukaryota</taxon>
        <taxon>Fungi</taxon>
        <taxon>Dikarya</taxon>
        <taxon>Ascomycota</taxon>
        <taxon>Pezizomycotina</taxon>
        <taxon>Leotiomycetes</taxon>
        <taxon>Helotiales</taxon>
        <taxon>Drepanopezizaceae</taxon>
        <taxon>Drepanopeziza</taxon>
    </lineage>
</organism>
<sequence length="263" mass="29980">MLRSKSTLAVLLALSFFFDRAQAFWWDKHVLIGFTVLSEDQAKLVNKDNKLSFVQEDQAELLNEGNEPDGEDSLDSPRLGLGLYLVNEPGGLPDEDDDDDDDDDDDEREEKKGGNWYCAVAANERKMGDIGKVFIPKSLEKSTSDGGKAKEIDEGWQPTSWSQTTPKERQELWGADEEVIVDYIKSMGVVSKPKKAVRFAINWQWQMLIPTKVVNGGDLDLWANCYESEEDLVEEFSTEAIDWKSAFEIKGDRTTDWRHWTWS</sequence>
<dbReference type="InParanoid" id="K1WHP5"/>
<proteinExistence type="predicted"/>